<gene>
    <name evidence="12" type="ordered locus">Dd586_0416</name>
</gene>
<dbReference type="CDD" id="cd01949">
    <property type="entry name" value="GGDEF"/>
    <property type="match status" value="1"/>
</dbReference>
<dbReference type="EMBL" id="CP001836">
    <property type="protein sequence ID" value="ACZ75312.1"/>
    <property type="molecule type" value="Genomic_DNA"/>
</dbReference>
<dbReference type="EC" id="2.7.7.65" evidence="4"/>
<evidence type="ECO:0000256" key="10">
    <source>
        <dbReference type="SAM" id="Phobius"/>
    </source>
</evidence>
<reference evidence="12" key="1">
    <citation type="submission" date="2009-12" db="EMBL/GenBank/DDBJ databases">
        <title>Complete sequence of Dickeya dadantii Ech586.</title>
        <authorList>
            <consortium name="US DOE Joint Genome Institute"/>
            <person name="Lucas S."/>
            <person name="Copeland A."/>
            <person name="Lapidus A."/>
            <person name="Glavina del Rio T."/>
            <person name="Tice H."/>
            <person name="Bruce D."/>
            <person name="Goodwin L."/>
            <person name="Pitluck S."/>
            <person name="Munk A.C."/>
            <person name="Brettin T."/>
            <person name="Detter J.C."/>
            <person name="Han C."/>
            <person name="Tapia R."/>
            <person name="Larimer F."/>
            <person name="Land M."/>
            <person name="Hauser L."/>
            <person name="Kyrpides N."/>
            <person name="Mikhailova N."/>
            <person name="Balakrishnan V."/>
            <person name="Glasner J."/>
            <person name="Perna N.T."/>
        </authorList>
    </citation>
    <scope>NUCLEOTIDE SEQUENCE [LARGE SCALE GENOMIC DNA]</scope>
    <source>
        <strain evidence="12">Ech586</strain>
    </source>
</reference>
<dbReference type="NCBIfam" id="TIGR00254">
    <property type="entry name" value="GGDEF"/>
    <property type="match status" value="1"/>
</dbReference>
<dbReference type="Proteomes" id="UP000001446">
    <property type="component" value="Chromosome"/>
</dbReference>
<evidence type="ECO:0000259" key="11">
    <source>
        <dbReference type="PROSITE" id="PS50887"/>
    </source>
</evidence>
<dbReference type="Gene3D" id="3.30.450.20">
    <property type="entry name" value="PAS domain"/>
    <property type="match status" value="1"/>
</dbReference>
<feature type="transmembrane region" description="Helical" evidence="10">
    <location>
        <begin position="28"/>
        <end position="48"/>
    </location>
</feature>
<keyword evidence="13" id="KW-1185">Reference proteome</keyword>
<comment type="catalytic activity">
    <reaction evidence="9">
        <text>2 GTP = 3',3'-c-di-GMP + 2 diphosphate</text>
        <dbReference type="Rhea" id="RHEA:24898"/>
        <dbReference type="ChEBI" id="CHEBI:33019"/>
        <dbReference type="ChEBI" id="CHEBI:37565"/>
        <dbReference type="ChEBI" id="CHEBI:58805"/>
        <dbReference type="EC" id="2.7.7.65"/>
    </reaction>
</comment>
<keyword evidence="6 10" id="KW-0812">Transmembrane</keyword>
<dbReference type="AlphaFoldDB" id="D2C2R9"/>
<evidence type="ECO:0000256" key="2">
    <source>
        <dbReference type="ARBA" id="ARBA00004651"/>
    </source>
</evidence>
<dbReference type="KEGG" id="ddc:Dd586_0416"/>
<evidence type="ECO:0000256" key="3">
    <source>
        <dbReference type="ARBA" id="ARBA00004665"/>
    </source>
</evidence>
<evidence type="ECO:0000256" key="9">
    <source>
        <dbReference type="ARBA" id="ARBA00034247"/>
    </source>
</evidence>
<dbReference type="FunFam" id="3.30.70.270:FF:000001">
    <property type="entry name" value="Diguanylate cyclase domain protein"/>
    <property type="match status" value="1"/>
</dbReference>
<evidence type="ECO:0000256" key="7">
    <source>
        <dbReference type="ARBA" id="ARBA00022989"/>
    </source>
</evidence>
<dbReference type="PANTHER" id="PTHR45138">
    <property type="entry name" value="REGULATORY COMPONENTS OF SENSORY TRANSDUCTION SYSTEM"/>
    <property type="match status" value="1"/>
</dbReference>
<dbReference type="PANTHER" id="PTHR45138:SF26">
    <property type="entry name" value="DIGUANYLATE CYCLASE"/>
    <property type="match status" value="1"/>
</dbReference>
<evidence type="ECO:0000313" key="13">
    <source>
        <dbReference type="Proteomes" id="UP000001446"/>
    </source>
</evidence>
<keyword evidence="8 10" id="KW-0472">Membrane</keyword>
<dbReference type="PROSITE" id="PS50887">
    <property type="entry name" value="GGDEF"/>
    <property type="match status" value="1"/>
</dbReference>
<feature type="transmembrane region" description="Helical" evidence="10">
    <location>
        <begin position="312"/>
        <end position="332"/>
    </location>
</feature>
<dbReference type="HOGENOM" id="CLU_029518_0_0_6"/>
<dbReference type="InterPro" id="IPR029787">
    <property type="entry name" value="Nucleotide_cyclase"/>
</dbReference>
<protein>
    <recommendedName>
        <fullName evidence="4">diguanylate cyclase</fullName>
        <ecNumber evidence="4">2.7.7.65</ecNumber>
    </recommendedName>
</protein>
<evidence type="ECO:0000256" key="6">
    <source>
        <dbReference type="ARBA" id="ARBA00022692"/>
    </source>
</evidence>
<evidence type="ECO:0000256" key="1">
    <source>
        <dbReference type="ARBA" id="ARBA00001946"/>
    </source>
</evidence>
<dbReference type="Gene3D" id="3.30.70.270">
    <property type="match status" value="1"/>
</dbReference>
<evidence type="ECO:0000256" key="4">
    <source>
        <dbReference type="ARBA" id="ARBA00012528"/>
    </source>
</evidence>
<keyword evidence="5" id="KW-1003">Cell membrane</keyword>
<comment type="cofactor">
    <cofactor evidence="1">
        <name>Mg(2+)</name>
        <dbReference type="ChEBI" id="CHEBI:18420"/>
    </cofactor>
</comment>
<dbReference type="SMART" id="SM00267">
    <property type="entry name" value="GGDEF"/>
    <property type="match status" value="1"/>
</dbReference>
<dbReference type="STRING" id="590409.Dd586_0416"/>
<name>D2C2R9_DICZ5</name>
<dbReference type="InterPro" id="IPR000160">
    <property type="entry name" value="GGDEF_dom"/>
</dbReference>
<dbReference type="CDD" id="cd18773">
    <property type="entry name" value="PDC1_HK_sensor"/>
    <property type="match status" value="1"/>
</dbReference>
<dbReference type="GO" id="GO:1902201">
    <property type="term" value="P:negative regulation of bacterial-type flagellum-dependent cell motility"/>
    <property type="evidence" value="ECO:0007669"/>
    <property type="project" value="TreeGrafter"/>
</dbReference>
<dbReference type="GO" id="GO:0005886">
    <property type="term" value="C:plasma membrane"/>
    <property type="evidence" value="ECO:0007669"/>
    <property type="project" value="UniProtKB-SubCell"/>
</dbReference>
<dbReference type="Pfam" id="PF02743">
    <property type="entry name" value="dCache_1"/>
    <property type="match status" value="1"/>
</dbReference>
<dbReference type="Pfam" id="PF00990">
    <property type="entry name" value="GGDEF"/>
    <property type="match status" value="1"/>
</dbReference>
<evidence type="ECO:0000313" key="12">
    <source>
        <dbReference type="EMBL" id="ACZ75312.1"/>
    </source>
</evidence>
<evidence type="ECO:0000256" key="8">
    <source>
        <dbReference type="ARBA" id="ARBA00023136"/>
    </source>
</evidence>
<proteinExistence type="predicted"/>
<dbReference type="SUPFAM" id="SSF55073">
    <property type="entry name" value="Nucleotide cyclase"/>
    <property type="match status" value="1"/>
</dbReference>
<feature type="domain" description="GGDEF" evidence="11">
    <location>
        <begin position="370"/>
        <end position="501"/>
    </location>
</feature>
<comment type="subcellular location">
    <subcellularLocation>
        <location evidence="2">Cell membrane</location>
        <topology evidence="2">Multi-pass membrane protein</topology>
    </subcellularLocation>
</comment>
<dbReference type="InterPro" id="IPR043128">
    <property type="entry name" value="Rev_trsase/Diguanyl_cyclase"/>
</dbReference>
<evidence type="ECO:0000256" key="5">
    <source>
        <dbReference type="ARBA" id="ARBA00022475"/>
    </source>
</evidence>
<dbReference type="InterPro" id="IPR050469">
    <property type="entry name" value="Diguanylate_Cyclase"/>
</dbReference>
<comment type="pathway">
    <text evidence="3">Purine metabolism; 3',5'-cyclic di-GMP biosynthesis.</text>
</comment>
<sequence>MGRRASARGTVLSPSHTSQTYWMNKKRAAILFSCMLLSAFLVISWSSYQVARHSLFDEISESSLPLTSDNVYSEIQRDLLNPIFISSLMAHDTFVKDWVLSNETDPQAMTRYLREIDRRFNTVVSFFVSNNTHRYYDPEKISHTLLETSPEDKWFFDIRDEKDGDPYDIEIGVDPENRTRMDIFINYKVFDYSGNFIGVTGVGLPVQRVTQLIETYEQRYNRTIYLIDEDGDVMLHSKAFHRASNIHQQPGLQSLATQVLTSPGGSYRYSLDGENIFLNTRVIPEFGWKLMVEQNSGPHDRQLWITLLKNTGISITASIAMLLLIWLTIGAYQRRLELMATTDKLTGLMNRQAFEYIFRTLRMKQSAQQRTFSIILIDLDFFKKINDQYGHHIGDRVLVKTARLIQRAIRKTDSACRWGGEEFVLLLGDCSLHQAHRVAEKIRQAVHFALVSHRHQVINLTISCGVAESNPGESIDHLVQRADKALYQAKRQGRDQAVMAE</sequence>
<accession>D2C2R9</accession>
<dbReference type="eggNOG" id="COG3706">
    <property type="taxonomic scope" value="Bacteria"/>
</dbReference>
<organism evidence="12 13">
    <name type="scientific">Dickeya zeae (strain Ech586)</name>
    <name type="common">Dickeya dadantii (strain Ech586)</name>
    <dbReference type="NCBI Taxonomy" id="590409"/>
    <lineage>
        <taxon>Bacteria</taxon>
        <taxon>Pseudomonadati</taxon>
        <taxon>Pseudomonadota</taxon>
        <taxon>Gammaproteobacteria</taxon>
        <taxon>Enterobacterales</taxon>
        <taxon>Pectobacteriaceae</taxon>
        <taxon>Dickeya</taxon>
        <taxon>Dickeya parazeae</taxon>
    </lineage>
</organism>
<dbReference type="InterPro" id="IPR033479">
    <property type="entry name" value="dCache_1"/>
</dbReference>
<dbReference type="GO" id="GO:0052621">
    <property type="term" value="F:diguanylate cyclase activity"/>
    <property type="evidence" value="ECO:0007669"/>
    <property type="project" value="UniProtKB-EC"/>
</dbReference>
<dbReference type="GO" id="GO:0043709">
    <property type="term" value="P:cell adhesion involved in single-species biofilm formation"/>
    <property type="evidence" value="ECO:0007669"/>
    <property type="project" value="TreeGrafter"/>
</dbReference>
<keyword evidence="7 10" id="KW-1133">Transmembrane helix</keyword>